<gene>
    <name evidence="2" type="ORF">ANE_LOCUS26353</name>
</gene>
<organism evidence="2 3">
    <name type="scientific">Arabis nemorensis</name>
    <dbReference type="NCBI Taxonomy" id="586526"/>
    <lineage>
        <taxon>Eukaryota</taxon>
        <taxon>Viridiplantae</taxon>
        <taxon>Streptophyta</taxon>
        <taxon>Embryophyta</taxon>
        <taxon>Tracheophyta</taxon>
        <taxon>Spermatophyta</taxon>
        <taxon>Magnoliopsida</taxon>
        <taxon>eudicotyledons</taxon>
        <taxon>Gunneridae</taxon>
        <taxon>Pentapetalae</taxon>
        <taxon>rosids</taxon>
        <taxon>malvids</taxon>
        <taxon>Brassicales</taxon>
        <taxon>Brassicaceae</taxon>
        <taxon>Arabideae</taxon>
        <taxon>Arabis</taxon>
    </lineage>
</organism>
<sequence length="328" mass="35710">MVLDYEAQSRAGKRHLESVQRDVEKHKDEASAAKKRSADSESKVKGLRDQLSMVQKKNEDLIASNDRRYQRLQDCYSKLRLHEKREENVQQAVHGARVEMATKFRETLTRIPRQLDVVEEARGESFDMAQAESNLQLVQEAQSDDPPDFVNEEAELAAVVAGSAGAHKRLTDEVENLRKILSAPPVELDNSEHVEVAAALLGVRNFSGTNGGTSGLHDLHFMKAASVPITTEPSPPAPEALAIVAADPTVVTEVAVPLLGGGALEDGEPARVDAKTVEKVLEEAIERVSEEVAEQLSEREAEVPEQVAAGGATDETAEHDGMEVDETV</sequence>
<dbReference type="AlphaFoldDB" id="A0A565CQI8"/>
<keyword evidence="3" id="KW-1185">Reference proteome</keyword>
<protein>
    <submittedName>
        <fullName evidence="2">Uncharacterized protein</fullName>
    </submittedName>
</protein>
<reference evidence="2" key="1">
    <citation type="submission" date="2019-07" db="EMBL/GenBank/DDBJ databases">
        <authorList>
            <person name="Dittberner H."/>
        </authorList>
    </citation>
    <scope>NUCLEOTIDE SEQUENCE [LARGE SCALE GENOMIC DNA]</scope>
</reference>
<proteinExistence type="predicted"/>
<comment type="caution">
    <text evidence="2">The sequence shown here is derived from an EMBL/GenBank/DDBJ whole genome shotgun (WGS) entry which is preliminary data.</text>
</comment>
<feature type="compositionally biased region" description="Basic and acidic residues" evidence="1">
    <location>
        <begin position="290"/>
        <end position="302"/>
    </location>
</feature>
<dbReference type="EMBL" id="CABITT030000008">
    <property type="protein sequence ID" value="VVB15909.1"/>
    <property type="molecule type" value="Genomic_DNA"/>
</dbReference>
<evidence type="ECO:0000256" key="1">
    <source>
        <dbReference type="SAM" id="MobiDB-lite"/>
    </source>
</evidence>
<name>A0A565CQI8_9BRAS</name>
<feature type="compositionally biased region" description="Basic and acidic residues" evidence="1">
    <location>
        <begin position="14"/>
        <end position="48"/>
    </location>
</feature>
<feature type="region of interest" description="Disordered" evidence="1">
    <location>
        <begin position="1"/>
        <end position="49"/>
    </location>
</feature>
<evidence type="ECO:0000313" key="3">
    <source>
        <dbReference type="Proteomes" id="UP000489600"/>
    </source>
</evidence>
<evidence type="ECO:0000313" key="2">
    <source>
        <dbReference type="EMBL" id="VVB15909.1"/>
    </source>
</evidence>
<feature type="region of interest" description="Disordered" evidence="1">
    <location>
        <begin position="290"/>
        <end position="328"/>
    </location>
</feature>
<accession>A0A565CQI8</accession>
<dbReference type="Proteomes" id="UP000489600">
    <property type="component" value="Unassembled WGS sequence"/>
</dbReference>